<dbReference type="PROSITE" id="PS51186">
    <property type="entry name" value="GNAT"/>
    <property type="match status" value="1"/>
</dbReference>
<dbReference type="PANTHER" id="PTHR36449:SF1">
    <property type="entry name" value="ACETYLTRANSFERASE"/>
    <property type="match status" value="1"/>
</dbReference>
<evidence type="ECO:0000259" key="7">
    <source>
        <dbReference type="PROSITE" id="PS51186"/>
    </source>
</evidence>
<evidence type="ECO:0000256" key="5">
    <source>
        <dbReference type="ARBA" id="ARBA00023315"/>
    </source>
</evidence>
<dbReference type="SUPFAM" id="SSF55729">
    <property type="entry name" value="Acyl-CoA N-acyltransferases (Nat)"/>
    <property type="match status" value="1"/>
</dbReference>
<evidence type="ECO:0000256" key="2">
    <source>
        <dbReference type="ARBA" id="ARBA00022491"/>
    </source>
</evidence>
<protein>
    <submittedName>
        <fullName evidence="8">GNAT family N-acetyltransferase</fullName>
        <ecNumber evidence="8">2.3.1.-</ecNumber>
    </submittedName>
</protein>
<keyword evidence="4 8" id="KW-0808">Transferase</keyword>
<dbReference type="Pfam" id="PF13508">
    <property type="entry name" value="Acetyltransf_7"/>
    <property type="match status" value="1"/>
</dbReference>
<comment type="caution">
    <text evidence="8">The sequence shown here is derived from an EMBL/GenBank/DDBJ whole genome shotgun (WGS) entry which is preliminary data.</text>
</comment>
<name>A0ABT7VS56_9GAMM</name>
<keyword evidence="5 8" id="KW-0012">Acyltransferase</keyword>
<comment type="catalytic activity">
    <reaction evidence="6">
        <text>glycyl-tRNA(Gly) + acetyl-CoA = N-acetylglycyl-tRNA(Gly) + CoA + H(+)</text>
        <dbReference type="Rhea" id="RHEA:81867"/>
        <dbReference type="Rhea" id="RHEA-COMP:9683"/>
        <dbReference type="Rhea" id="RHEA-COMP:19766"/>
        <dbReference type="ChEBI" id="CHEBI:15378"/>
        <dbReference type="ChEBI" id="CHEBI:57287"/>
        <dbReference type="ChEBI" id="CHEBI:57288"/>
        <dbReference type="ChEBI" id="CHEBI:78522"/>
        <dbReference type="ChEBI" id="CHEBI:232036"/>
    </reaction>
</comment>
<evidence type="ECO:0000256" key="4">
    <source>
        <dbReference type="ARBA" id="ARBA00022679"/>
    </source>
</evidence>
<organism evidence="8 9">
    <name type="scientific">Candidatus Marithioploca araucensis</name>
    <dbReference type="NCBI Taxonomy" id="70273"/>
    <lineage>
        <taxon>Bacteria</taxon>
        <taxon>Pseudomonadati</taxon>
        <taxon>Pseudomonadota</taxon>
        <taxon>Gammaproteobacteria</taxon>
        <taxon>Thiotrichales</taxon>
        <taxon>Thiotrichaceae</taxon>
        <taxon>Candidatus Marithioploca</taxon>
    </lineage>
</organism>
<dbReference type="Gene3D" id="3.40.630.30">
    <property type="match status" value="1"/>
</dbReference>
<evidence type="ECO:0000256" key="1">
    <source>
        <dbReference type="ARBA" id="ARBA00009342"/>
    </source>
</evidence>
<proteinExistence type="inferred from homology"/>
<dbReference type="InterPro" id="IPR000182">
    <property type="entry name" value="GNAT_dom"/>
</dbReference>
<dbReference type="EMBL" id="JAUCGM010000177">
    <property type="protein sequence ID" value="MDM8562504.1"/>
    <property type="molecule type" value="Genomic_DNA"/>
</dbReference>
<evidence type="ECO:0000256" key="6">
    <source>
        <dbReference type="ARBA" id="ARBA00049880"/>
    </source>
</evidence>
<dbReference type="EC" id="2.3.1.-" evidence="8"/>
<dbReference type="Proteomes" id="UP001171945">
    <property type="component" value="Unassembled WGS sequence"/>
</dbReference>
<comment type="similarity">
    <text evidence="1">Belongs to the acetyltransferase family. GNAT subfamily.</text>
</comment>
<keyword evidence="2" id="KW-0678">Repressor</keyword>
<reference evidence="8" key="1">
    <citation type="submission" date="2023-06" db="EMBL/GenBank/DDBJ databases">
        <title>Uncultivated large filamentous bacteria from sulfidic sediments reveal new species and different genomic features in energy metabolism and defense.</title>
        <authorList>
            <person name="Fonseca A."/>
        </authorList>
    </citation>
    <scope>NUCLEOTIDE SEQUENCE</scope>
    <source>
        <strain evidence="8">HSG4</strain>
    </source>
</reference>
<feature type="non-terminal residue" evidence="8">
    <location>
        <position position="1"/>
    </location>
</feature>
<sequence>RLIFRTLIVVNYLQRFAHQHSSKSISQTHVAVLTYPHEKVIGFYSLSSGSGNFHKFPPPIQKKLPKYPVPVIRIGRLAVDKTMQRRGVGDSLLMDALYRSLKFSKEVGIFAVIVDAKHDKAKAFYLKYGFSEFNDEPLRLFLPVKTIMDLM</sequence>
<feature type="domain" description="N-acetyltransferase" evidence="7">
    <location>
        <begin position="1"/>
        <end position="151"/>
    </location>
</feature>
<evidence type="ECO:0000256" key="3">
    <source>
        <dbReference type="ARBA" id="ARBA00022649"/>
    </source>
</evidence>
<dbReference type="PANTHER" id="PTHR36449">
    <property type="entry name" value="ACETYLTRANSFERASE-RELATED"/>
    <property type="match status" value="1"/>
</dbReference>
<dbReference type="InterPro" id="IPR016181">
    <property type="entry name" value="Acyl_CoA_acyltransferase"/>
</dbReference>
<keyword evidence="3" id="KW-1277">Toxin-antitoxin system</keyword>
<keyword evidence="9" id="KW-1185">Reference proteome</keyword>
<gene>
    <name evidence="8" type="ORF">QUF54_04040</name>
</gene>
<dbReference type="GO" id="GO:0016746">
    <property type="term" value="F:acyltransferase activity"/>
    <property type="evidence" value="ECO:0007669"/>
    <property type="project" value="UniProtKB-KW"/>
</dbReference>
<accession>A0ABT7VS56</accession>
<evidence type="ECO:0000313" key="9">
    <source>
        <dbReference type="Proteomes" id="UP001171945"/>
    </source>
</evidence>
<evidence type="ECO:0000313" key="8">
    <source>
        <dbReference type="EMBL" id="MDM8562504.1"/>
    </source>
</evidence>